<evidence type="ECO:0000259" key="3">
    <source>
        <dbReference type="Pfam" id="PF02230"/>
    </source>
</evidence>
<gene>
    <name evidence="4" type="ORF">LzC2_29140</name>
</gene>
<evidence type="ECO:0000313" key="4">
    <source>
        <dbReference type="EMBL" id="NNJ26819.1"/>
    </source>
</evidence>
<dbReference type="InterPro" id="IPR029058">
    <property type="entry name" value="AB_hydrolase_fold"/>
</dbReference>
<comment type="caution">
    <text evidence="4">The sequence shown here is derived from an EMBL/GenBank/DDBJ whole genome shotgun (WGS) entry which is preliminary data.</text>
</comment>
<protein>
    <recommendedName>
        <fullName evidence="3">Phospholipase/carboxylesterase/thioesterase domain-containing protein</fullName>
    </recommendedName>
</protein>
<sequence>MPADIHDSTAEHAGFTVRTIGPPAGAPVDASAVIFHGFGAPGTDLVGLAADLLHLRPTLAGQVRLHFPAGPLDLGSMGMPGARAWWMLDMNRLQLPPEQRVAALRNERPAGIEELRTQADSLIDSLLTSDGLPSGSLVVGGFSQGSMVATDFALRSDDELGGLAILSGAYVMESEWKERAAACPSRRVFQSHGRGDDILPFATGEVLHDLLTDAGHTVRFEAFNGPHTIPAVALDGIADLLERVVDNA</sequence>
<dbReference type="InterPro" id="IPR003140">
    <property type="entry name" value="PLipase/COase/thioEstase"/>
</dbReference>
<keyword evidence="5" id="KW-1185">Reference proteome</keyword>
<dbReference type="InterPro" id="IPR050565">
    <property type="entry name" value="LYPA1-2/EST-like"/>
</dbReference>
<reference evidence="4 5" key="1">
    <citation type="journal article" date="2020" name="Syst. Appl. Microbiol.">
        <title>Alienimonas chondri sp. nov., a novel planctomycete isolated from the biofilm of the red alga Chondrus crispus.</title>
        <authorList>
            <person name="Vitorino I."/>
            <person name="Albuquerque L."/>
            <person name="Wiegand S."/>
            <person name="Kallscheuer N."/>
            <person name="da Costa M.S."/>
            <person name="Lobo-da-Cunha A."/>
            <person name="Jogler C."/>
            <person name="Lage O.M."/>
        </authorList>
    </citation>
    <scope>NUCLEOTIDE SEQUENCE [LARGE SCALE GENOMIC DNA]</scope>
    <source>
        <strain evidence="4 5">LzC2</strain>
    </source>
</reference>
<dbReference type="Proteomes" id="UP000609651">
    <property type="component" value="Unassembled WGS sequence"/>
</dbReference>
<accession>A0ABX1VFF5</accession>
<evidence type="ECO:0000256" key="2">
    <source>
        <dbReference type="ARBA" id="ARBA00022801"/>
    </source>
</evidence>
<name>A0ABX1VFF5_9PLAN</name>
<feature type="domain" description="Phospholipase/carboxylesterase/thioesterase" evidence="3">
    <location>
        <begin position="29"/>
        <end position="242"/>
    </location>
</feature>
<dbReference type="Gene3D" id="3.40.50.1820">
    <property type="entry name" value="alpha/beta hydrolase"/>
    <property type="match status" value="1"/>
</dbReference>
<proteinExistence type="inferred from homology"/>
<keyword evidence="2" id="KW-0378">Hydrolase</keyword>
<dbReference type="PANTHER" id="PTHR10655">
    <property type="entry name" value="LYSOPHOSPHOLIPASE-RELATED"/>
    <property type="match status" value="1"/>
</dbReference>
<dbReference type="Pfam" id="PF02230">
    <property type="entry name" value="Abhydrolase_2"/>
    <property type="match status" value="1"/>
</dbReference>
<dbReference type="EMBL" id="WTPX01000100">
    <property type="protein sequence ID" value="NNJ26819.1"/>
    <property type="molecule type" value="Genomic_DNA"/>
</dbReference>
<evidence type="ECO:0000313" key="5">
    <source>
        <dbReference type="Proteomes" id="UP000609651"/>
    </source>
</evidence>
<evidence type="ECO:0000256" key="1">
    <source>
        <dbReference type="ARBA" id="ARBA00006499"/>
    </source>
</evidence>
<comment type="similarity">
    <text evidence="1">Belongs to the AB hydrolase superfamily. AB hydrolase 2 family.</text>
</comment>
<dbReference type="SUPFAM" id="SSF53474">
    <property type="entry name" value="alpha/beta-Hydrolases"/>
    <property type="match status" value="1"/>
</dbReference>
<dbReference type="RefSeq" id="WP_171188221.1">
    <property type="nucleotide sequence ID" value="NZ_WTPX01000100.1"/>
</dbReference>
<organism evidence="4 5">
    <name type="scientific">Alienimonas chondri</name>
    <dbReference type="NCBI Taxonomy" id="2681879"/>
    <lineage>
        <taxon>Bacteria</taxon>
        <taxon>Pseudomonadati</taxon>
        <taxon>Planctomycetota</taxon>
        <taxon>Planctomycetia</taxon>
        <taxon>Planctomycetales</taxon>
        <taxon>Planctomycetaceae</taxon>
        <taxon>Alienimonas</taxon>
    </lineage>
</organism>
<dbReference type="PANTHER" id="PTHR10655:SF17">
    <property type="entry name" value="LYSOPHOSPHOLIPASE-LIKE PROTEIN 1"/>
    <property type="match status" value="1"/>
</dbReference>